<evidence type="ECO:0000256" key="1">
    <source>
        <dbReference type="ARBA" id="ARBA00005397"/>
    </source>
</evidence>
<evidence type="ECO:0000256" key="3">
    <source>
        <dbReference type="ARBA" id="ARBA00023287"/>
    </source>
</evidence>
<dbReference type="AlphaFoldDB" id="A0A553ZXD5"/>
<comment type="function">
    <text evidence="4">Enables the recognition and targeting of unfolded and aggregated proteins to the ClpC protease or to other proteins involved in proteolysis. Acts negatively in the development of competence by binding ComK and recruiting it to the ClpCP protease. When overexpressed, inhibits sporulation. Also involved in Spx degradation by ClpC.</text>
</comment>
<comment type="subunit">
    <text evidence="2 4">Homodimer.</text>
</comment>
<proteinExistence type="inferred from homology"/>
<dbReference type="PIRSF" id="PIRSF029008">
    <property type="entry name" value="MecA"/>
    <property type="match status" value="1"/>
</dbReference>
<protein>
    <recommendedName>
        <fullName evidence="4">Adapter protein MecA</fullName>
    </recommendedName>
</protein>
<keyword evidence="4" id="KW-0749">Sporulation</keyword>
<organism evidence="5 6">
    <name type="scientific">Alkalicoccobacillus porphyridii</name>
    <dbReference type="NCBI Taxonomy" id="2597270"/>
    <lineage>
        <taxon>Bacteria</taxon>
        <taxon>Bacillati</taxon>
        <taxon>Bacillota</taxon>
        <taxon>Bacilli</taxon>
        <taxon>Bacillales</taxon>
        <taxon>Bacillaceae</taxon>
        <taxon>Alkalicoccobacillus</taxon>
    </lineage>
</organism>
<dbReference type="Pfam" id="PF05389">
    <property type="entry name" value="MecA"/>
    <property type="match status" value="1"/>
</dbReference>
<keyword evidence="3 4" id="KW-0178">Competence</keyword>
<dbReference type="Proteomes" id="UP000318521">
    <property type="component" value="Unassembled WGS sequence"/>
</dbReference>
<evidence type="ECO:0000256" key="2">
    <source>
        <dbReference type="ARBA" id="ARBA00011738"/>
    </source>
</evidence>
<evidence type="ECO:0000313" key="6">
    <source>
        <dbReference type="Proteomes" id="UP000318521"/>
    </source>
</evidence>
<dbReference type="GO" id="GO:0042174">
    <property type="term" value="P:negative regulation of sporulation resulting in formation of a cellular spore"/>
    <property type="evidence" value="ECO:0007669"/>
    <property type="project" value="UniProtKB-UniRule"/>
</dbReference>
<dbReference type="NCBIfam" id="NF002644">
    <property type="entry name" value="PRK02315.1-5"/>
    <property type="match status" value="1"/>
</dbReference>
<dbReference type="GO" id="GO:0045808">
    <property type="term" value="P:negative regulation of establishment of competence for transformation"/>
    <property type="evidence" value="ECO:0007669"/>
    <property type="project" value="UniProtKB-UniRule"/>
</dbReference>
<dbReference type="Gene3D" id="3.30.70.1950">
    <property type="match status" value="1"/>
</dbReference>
<keyword evidence="6" id="KW-1185">Reference proteome</keyword>
<comment type="caution">
    <text evidence="5">The sequence shown here is derived from an EMBL/GenBank/DDBJ whole genome shotgun (WGS) entry which is preliminary data.</text>
</comment>
<dbReference type="HAMAP" id="MF_01124">
    <property type="entry name" value="MecA"/>
    <property type="match status" value="1"/>
</dbReference>
<gene>
    <name evidence="4 5" type="primary">mecA</name>
    <name evidence="5" type="ORF">FN960_12110</name>
</gene>
<name>A0A553ZXD5_9BACI</name>
<comment type="similarity">
    <text evidence="1 4">Belongs to the MecA family.</text>
</comment>
<dbReference type="RefSeq" id="WP_143848997.1">
    <property type="nucleotide sequence ID" value="NZ_VLXZ01000007.1"/>
</dbReference>
<dbReference type="EMBL" id="VLXZ01000007">
    <property type="protein sequence ID" value="TSB46103.1"/>
    <property type="molecule type" value="Genomic_DNA"/>
</dbReference>
<dbReference type="GO" id="GO:0030674">
    <property type="term" value="F:protein-macromolecule adaptor activity"/>
    <property type="evidence" value="ECO:0007669"/>
    <property type="project" value="UniProtKB-UniRule"/>
</dbReference>
<dbReference type="PANTHER" id="PTHR39161:SF1">
    <property type="entry name" value="ADAPTER PROTEIN MECA 1"/>
    <property type="match status" value="1"/>
</dbReference>
<comment type="domain">
    <text evidence="4">The N-terminal domain has binding sites for ComK and probably for unfolded/aggregated proteins; the C-terminal domain interacts with ClpC.</text>
</comment>
<dbReference type="OrthoDB" id="2360201at2"/>
<dbReference type="InterPro" id="IPR008681">
    <property type="entry name" value="Neg-reg_MecA"/>
</dbReference>
<dbReference type="PANTHER" id="PTHR39161">
    <property type="entry name" value="ADAPTER PROTEIN MECA"/>
    <property type="match status" value="1"/>
</dbReference>
<evidence type="ECO:0000256" key="4">
    <source>
        <dbReference type="HAMAP-Rule" id="MF_01124"/>
    </source>
</evidence>
<reference evidence="5 6" key="1">
    <citation type="submission" date="2019-07" db="EMBL/GenBank/DDBJ databases">
        <authorList>
            <person name="Park Y.J."/>
            <person name="Jeong S.E."/>
            <person name="Jung H.S."/>
        </authorList>
    </citation>
    <scope>NUCLEOTIDE SEQUENCE [LARGE SCALE GENOMIC DNA]</scope>
    <source>
        <strain evidence="6">P16(2019)</strain>
    </source>
</reference>
<accession>A0A553ZXD5</accession>
<dbReference type="GO" id="GO:0030435">
    <property type="term" value="P:sporulation resulting in formation of a cellular spore"/>
    <property type="evidence" value="ECO:0007669"/>
    <property type="project" value="UniProtKB-KW"/>
</dbReference>
<sequence length="217" mass="25579">MDIERVNDTTIKFFITYKDIESRGFERDEIWYNRERGEELFFEMMNEANNRDDFELDGPLWIQVHALDRGLEILVTRGQVTDGNMKLEVPGWQEKHSYANDSEEGENSSQILEQDEVNGEPLELVIGFKDFEDIIDLSHSFAVTNLDNSLYHFEGQYFLHILFDDEQYSEDEQDNMLSHILEYGFESDMSIHRIEEYGKCIIQAEALPVLRDQFSPR</sequence>
<evidence type="ECO:0000313" key="5">
    <source>
        <dbReference type="EMBL" id="TSB46103.1"/>
    </source>
</evidence>
<dbReference type="InterPro" id="IPR038471">
    <property type="entry name" value="MecA_C_sf"/>
</dbReference>
<dbReference type="GO" id="GO:0030420">
    <property type="term" value="P:establishment of competence for transformation"/>
    <property type="evidence" value="ECO:0007669"/>
    <property type="project" value="UniProtKB-KW"/>
</dbReference>